<dbReference type="Proteomes" id="UP001596957">
    <property type="component" value="Unassembled WGS sequence"/>
</dbReference>
<dbReference type="InterPro" id="IPR025959">
    <property type="entry name" value="Winged_HTH_dom"/>
</dbReference>
<dbReference type="Pfam" id="PF13384">
    <property type="entry name" value="HTH_23"/>
    <property type="match status" value="1"/>
</dbReference>
<dbReference type="EMBL" id="JBHTEC010000001">
    <property type="protein sequence ID" value="MFD0282709.1"/>
    <property type="molecule type" value="Genomic_DNA"/>
</dbReference>
<proteinExistence type="predicted"/>
<comment type="caution">
    <text evidence="2">The sequence shown here is derived from an EMBL/GenBank/DDBJ whole genome shotgun (WGS) entry which is preliminary data.</text>
</comment>
<reference evidence="3" key="1">
    <citation type="journal article" date="2019" name="Int. J. Syst. Evol. Microbiol.">
        <title>The Global Catalogue of Microorganisms (GCM) 10K type strain sequencing project: providing services to taxonomists for standard genome sequencing and annotation.</title>
        <authorList>
            <consortium name="The Broad Institute Genomics Platform"/>
            <consortium name="The Broad Institute Genome Sequencing Center for Infectious Disease"/>
            <person name="Wu L."/>
            <person name="Ma J."/>
        </authorList>
    </citation>
    <scope>NUCLEOTIDE SEQUENCE [LARGE SCALE GENOMIC DNA]</scope>
    <source>
        <strain evidence="3">CGMCC 4.7198</strain>
    </source>
</reference>
<dbReference type="InterPro" id="IPR009057">
    <property type="entry name" value="Homeodomain-like_sf"/>
</dbReference>
<dbReference type="SUPFAM" id="SSF46689">
    <property type="entry name" value="Homeodomain-like"/>
    <property type="match status" value="1"/>
</dbReference>
<protein>
    <submittedName>
        <fullName evidence="2">Winged helix-turn-helix domain-containing protein</fullName>
    </submittedName>
</protein>
<evidence type="ECO:0000259" key="1">
    <source>
        <dbReference type="Pfam" id="PF13592"/>
    </source>
</evidence>
<accession>A0ABW2VG97</accession>
<sequence>MRYAQGGGLTAERQQARERIRFEAGERFVRGEKNAVIAKDLRVSERSVERWRRVWRAGGMDALASAGPAKVPKLSDERFAELERELARGPAVHGWQDQRWTLARIRALIWWRFELECSSAAVWRLLHRHGWSWQSPARRALERDEDAVGLWKKEVWPQVE</sequence>
<organism evidence="2 3">
    <name type="scientific">Streptomyces lutosisoli</name>
    <dbReference type="NCBI Taxonomy" id="2665721"/>
    <lineage>
        <taxon>Bacteria</taxon>
        <taxon>Bacillati</taxon>
        <taxon>Actinomycetota</taxon>
        <taxon>Actinomycetes</taxon>
        <taxon>Kitasatosporales</taxon>
        <taxon>Streptomycetaceae</taxon>
        <taxon>Streptomyces</taxon>
    </lineage>
</organism>
<keyword evidence="3" id="KW-1185">Reference proteome</keyword>
<gene>
    <name evidence="2" type="ORF">ACFQZP_13635</name>
</gene>
<feature type="domain" description="Winged helix-turn helix" evidence="1">
    <location>
        <begin position="97"/>
        <end position="154"/>
    </location>
</feature>
<evidence type="ECO:0000313" key="2">
    <source>
        <dbReference type="EMBL" id="MFD0282709.1"/>
    </source>
</evidence>
<dbReference type="Pfam" id="PF13592">
    <property type="entry name" value="HTH_33"/>
    <property type="match status" value="1"/>
</dbReference>
<evidence type="ECO:0000313" key="3">
    <source>
        <dbReference type="Proteomes" id="UP001596957"/>
    </source>
</evidence>
<name>A0ABW2VG97_9ACTN</name>
<dbReference type="RefSeq" id="WP_381300914.1">
    <property type="nucleotide sequence ID" value="NZ_JBHTEC010000001.1"/>
</dbReference>